<evidence type="ECO:0000313" key="4">
    <source>
        <dbReference type="Proteomes" id="UP000321816"/>
    </source>
</evidence>
<dbReference type="OrthoDB" id="2880129at2"/>
<feature type="compositionally biased region" description="Basic and acidic residues" evidence="1">
    <location>
        <begin position="35"/>
        <end position="63"/>
    </location>
</feature>
<keyword evidence="4" id="KW-1185">Reference proteome</keyword>
<dbReference type="Proteomes" id="UP000321816">
    <property type="component" value="Chromosome"/>
</dbReference>
<dbReference type="AlphaFoldDB" id="A0A5C7F4P9"/>
<dbReference type="KEGG" id="ahal:FTX54_010700"/>
<reference evidence="3 4" key="1">
    <citation type="submission" date="2024-01" db="EMBL/GenBank/DDBJ databases">
        <title>Complete Genome Sequence of Alkalicoccus halolimnae BZ-SZ-XJ29T, a Moderately Halophilic Bacterium Isolated from a Salt Lake.</title>
        <authorList>
            <person name="Zhao B."/>
        </authorList>
    </citation>
    <scope>NUCLEOTIDE SEQUENCE [LARGE SCALE GENOMIC DNA]</scope>
    <source>
        <strain evidence="3 4">BZ-SZ-XJ29</strain>
    </source>
</reference>
<accession>A0A5C7F4P9</accession>
<evidence type="ECO:0000256" key="1">
    <source>
        <dbReference type="SAM" id="MobiDB-lite"/>
    </source>
</evidence>
<feature type="region of interest" description="Disordered" evidence="1">
    <location>
        <begin position="130"/>
        <end position="184"/>
    </location>
</feature>
<evidence type="ECO:0000313" key="3">
    <source>
        <dbReference type="EMBL" id="WWD78893.1"/>
    </source>
</evidence>
<protein>
    <submittedName>
        <fullName evidence="3">General stress protein</fullName>
    </submittedName>
</protein>
<dbReference type="RefSeq" id="WP_147804648.1">
    <property type="nucleotide sequence ID" value="NZ_CP144914.1"/>
</dbReference>
<feature type="domain" description="General stress protein 17M-like" evidence="2">
    <location>
        <begin position="5"/>
        <end position="121"/>
    </location>
</feature>
<dbReference type="Pfam" id="PF11181">
    <property type="entry name" value="YflT"/>
    <property type="match status" value="1"/>
</dbReference>
<organism evidence="3 4">
    <name type="scientific">Alkalicoccus halolimnae</name>
    <dbReference type="NCBI Taxonomy" id="1667239"/>
    <lineage>
        <taxon>Bacteria</taxon>
        <taxon>Bacillati</taxon>
        <taxon>Bacillota</taxon>
        <taxon>Bacilli</taxon>
        <taxon>Bacillales</taxon>
        <taxon>Bacillaceae</taxon>
        <taxon>Alkalicoccus</taxon>
    </lineage>
</organism>
<dbReference type="EMBL" id="CP144914">
    <property type="protein sequence ID" value="WWD78893.1"/>
    <property type="molecule type" value="Genomic_DNA"/>
</dbReference>
<sequence length="184" mass="20876">MKKRVVGVYETKEEAVKIVENLQLEGNRPEEIVLLSNDKETTSRLRDETTVKTEKLEEEKEQKPEEEESPSFMDKLKTAFKGQTEFKGDTSANNVKDPFNFINLGFSEEEAEKYENEVKNGKIIVLAPVQGEAHEEEADKAAPLDAEGPNQIGDPMSAEDPQQYAEEAPKFPQDSDVKKEERDR</sequence>
<feature type="compositionally biased region" description="Basic and acidic residues" evidence="1">
    <location>
        <begin position="167"/>
        <end position="184"/>
    </location>
</feature>
<evidence type="ECO:0000259" key="2">
    <source>
        <dbReference type="Pfam" id="PF11181"/>
    </source>
</evidence>
<name>A0A5C7F4P9_9BACI</name>
<gene>
    <name evidence="3" type="ORF">FTX54_010700</name>
</gene>
<proteinExistence type="predicted"/>
<dbReference type="InterPro" id="IPR025889">
    <property type="entry name" value="GSP17M-like_dom"/>
</dbReference>
<feature type="region of interest" description="Disordered" evidence="1">
    <location>
        <begin position="35"/>
        <end position="73"/>
    </location>
</feature>